<feature type="region of interest" description="Disordered" evidence="1">
    <location>
        <begin position="153"/>
        <end position="182"/>
    </location>
</feature>
<name>A0A367J1F5_RHIST</name>
<feature type="region of interest" description="Disordered" evidence="1">
    <location>
        <begin position="1"/>
        <end position="29"/>
    </location>
</feature>
<evidence type="ECO:0000256" key="1">
    <source>
        <dbReference type="SAM" id="MobiDB-lite"/>
    </source>
</evidence>
<dbReference type="AlphaFoldDB" id="A0A367J1F5"/>
<proteinExistence type="predicted"/>
<organism evidence="2 3">
    <name type="scientific">Rhizopus stolonifer</name>
    <name type="common">Rhizopus nigricans</name>
    <dbReference type="NCBI Taxonomy" id="4846"/>
    <lineage>
        <taxon>Eukaryota</taxon>
        <taxon>Fungi</taxon>
        <taxon>Fungi incertae sedis</taxon>
        <taxon>Mucoromycota</taxon>
        <taxon>Mucoromycotina</taxon>
        <taxon>Mucoromycetes</taxon>
        <taxon>Mucorales</taxon>
        <taxon>Mucorineae</taxon>
        <taxon>Rhizopodaceae</taxon>
        <taxon>Rhizopus</taxon>
    </lineage>
</organism>
<reference evidence="2 3" key="1">
    <citation type="journal article" date="2018" name="G3 (Bethesda)">
        <title>Phylogenetic and Phylogenomic Definition of Rhizopus Species.</title>
        <authorList>
            <person name="Gryganskyi A.P."/>
            <person name="Golan J."/>
            <person name="Dolatabadi S."/>
            <person name="Mondo S."/>
            <person name="Robb S."/>
            <person name="Idnurm A."/>
            <person name="Muszewska A."/>
            <person name="Steczkiewicz K."/>
            <person name="Masonjones S."/>
            <person name="Liao H.L."/>
            <person name="Gajdeczka M.T."/>
            <person name="Anike F."/>
            <person name="Vuek A."/>
            <person name="Anishchenko I.M."/>
            <person name="Voigt K."/>
            <person name="de Hoog G.S."/>
            <person name="Smith M.E."/>
            <person name="Heitman J."/>
            <person name="Vilgalys R."/>
            <person name="Stajich J.E."/>
        </authorList>
    </citation>
    <scope>NUCLEOTIDE SEQUENCE [LARGE SCALE GENOMIC DNA]</scope>
    <source>
        <strain evidence="2 3">LSU 92-RS-03</strain>
    </source>
</reference>
<evidence type="ECO:0000313" key="3">
    <source>
        <dbReference type="Proteomes" id="UP000253551"/>
    </source>
</evidence>
<sequence length="209" mass="24003">GSLDYEEYVLPSPPPSRRGSSHNIIKEHQIILPNPKYKPYYYYSQQKHMPPDSPTSSDSSMHLHDFFPTPSRRRSAPQVRYQPYPYHQSHLKEQQEIIPSIPRRNSVLSQLATYLVDHPDKSPENFLKHHQKQDVPTRRLSIQDLANPIEKLEVSSSSNSISNMSASTSTSSISSHHTEDEELEGIDLTEDEFQAIQGFGKFYRTAINL</sequence>
<feature type="compositionally biased region" description="Low complexity" evidence="1">
    <location>
        <begin position="155"/>
        <end position="175"/>
    </location>
</feature>
<evidence type="ECO:0000313" key="2">
    <source>
        <dbReference type="EMBL" id="RCH83778.1"/>
    </source>
</evidence>
<feature type="non-terminal residue" evidence="2">
    <location>
        <position position="1"/>
    </location>
</feature>
<keyword evidence="3" id="KW-1185">Reference proteome</keyword>
<dbReference type="EMBL" id="PJQM01004640">
    <property type="protein sequence ID" value="RCH83778.1"/>
    <property type="molecule type" value="Genomic_DNA"/>
</dbReference>
<protein>
    <submittedName>
        <fullName evidence="2">Uncharacterized protein</fullName>
    </submittedName>
</protein>
<gene>
    <name evidence="2" type="ORF">CU098_008794</name>
</gene>
<dbReference type="OrthoDB" id="10018191at2759"/>
<dbReference type="STRING" id="4846.A0A367J1F5"/>
<dbReference type="Proteomes" id="UP000253551">
    <property type="component" value="Unassembled WGS sequence"/>
</dbReference>
<comment type="caution">
    <text evidence="2">The sequence shown here is derived from an EMBL/GenBank/DDBJ whole genome shotgun (WGS) entry which is preliminary data.</text>
</comment>
<accession>A0A367J1F5</accession>